<comment type="caution">
    <text evidence="4">The sequence shown here is derived from an EMBL/GenBank/DDBJ whole genome shotgun (WGS) entry which is preliminary data.</text>
</comment>
<comment type="similarity">
    <text evidence="3">Belongs to the DegT/DnrJ/EryC1 family.</text>
</comment>
<dbReference type="SUPFAM" id="SSF53383">
    <property type="entry name" value="PLP-dependent transferases"/>
    <property type="match status" value="1"/>
</dbReference>
<keyword evidence="2 3" id="KW-0663">Pyridoxal phosphate</keyword>
<evidence type="ECO:0000256" key="2">
    <source>
        <dbReference type="PIRSR" id="PIRSR000390-2"/>
    </source>
</evidence>
<dbReference type="Pfam" id="PF01041">
    <property type="entry name" value="DegT_DnrJ_EryC1"/>
    <property type="match status" value="1"/>
</dbReference>
<accession>A0A1F5DND3</accession>
<gene>
    <name evidence="4" type="ORF">A2V71_03635</name>
</gene>
<dbReference type="Gene3D" id="3.40.640.10">
    <property type="entry name" value="Type I PLP-dependent aspartate aminotransferase-like (Major domain)"/>
    <property type="match status" value="1"/>
</dbReference>
<dbReference type="PANTHER" id="PTHR30244:SF34">
    <property type="entry name" value="DTDP-4-AMINO-4,6-DIDEOXYGALACTOSE TRANSAMINASE"/>
    <property type="match status" value="1"/>
</dbReference>
<dbReference type="GO" id="GO:0000271">
    <property type="term" value="P:polysaccharide biosynthetic process"/>
    <property type="evidence" value="ECO:0007669"/>
    <property type="project" value="TreeGrafter"/>
</dbReference>
<dbReference type="InterPro" id="IPR015424">
    <property type="entry name" value="PyrdxlP-dep_Trfase"/>
</dbReference>
<dbReference type="GO" id="GO:0030170">
    <property type="term" value="F:pyridoxal phosphate binding"/>
    <property type="evidence" value="ECO:0007669"/>
    <property type="project" value="TreeGrafter"/>
</dbReference>
<proteinExistence type="inferred from homology"/>
<evidence type="ECO:0000256" key="3">
    <source>
        <dbReference type="RuleBase" id="RU004508"/>
    </source>
</evidence>
<organism evidence="4 5">
    <name type="scientific">Candidatus Berkelbacteria bacterium RBG_13_40_8</name>
    <dbReference type="NCBI Taxonomy" id="1797467"/>
    <lineage>
        <taxon>Bacteria</taxon>
        <taxon>Candidatus Berkelbacteria</taxon>
    </lineage>
</organism>
<evidence type="ECO:0000313" key="5">
    <source>
        <dbReference type="Proteomes" id="UP000178764"/>
    </source>
</evidence>
<dbReference type="PANTHER" id="PTHR30244">
    <property type="entry name" value="TRANSAMINASE"/>
    <property type="match status" value="1"/>
</dbReference>
<evidence type="ECO:0000256" key="1">
    <source>
        <dbReference type="PIRSR" id="PIRSR000390-1"/>
    </source>
</evidence>
<dbReference type="AlphaFoldDB" id="A0A1F5DND3"/>
<name>A0A1F5DND3_9BACT</name>
<dbReference type="PIRSF" id="PIRSF000390">
    <property type="entry name" value="PLP_StrS"/>
    <property type="match status" value="1"/>
</dbReference>
<sequence length="390" mass="43559">MKPGKQEEVVNFSPPGVGQEEIAAVTEVIKSGWLTMGPKVLEFENEFAKFHNKKFALSCSSATAGLHLSLLSLGIGPGDEVIVPSYTFTSCANTIVWTGAKPVFCDIQKEGFISDPADIEKKITKSASRRTKALMIVHYGGQMAEMAEVIRIAKKNNLRVIEDCAHSPGAKYQGKLAGTIGDLGVFSFYPTKNIASAEGGMVITDDPKLAEEIKILRLHGMSSDAFNRYSKTGSWAYEITEAGFKYNMTDIQAAIGLVQFKKLGVHNQKRKDLAELYHQKLTGTYGIESLPTVLSERENVWHLYPVLVDPTQRDLLIEKLKEYNILPSVHFIPIHLQPFYQKKFGYQKGDLPISEWVFEREISLPMHTGLAEKDIEYIAKVLRYFLGSYI</sequence>
<dbReference type="Gene3D" id="3.90.1150.10">
    <property type="entry name" value="Aspartate Aminotransferase, domain 1"/>
    <property type="match status" value="1"/>
</dbReference>
<feature type="active site" description="Proton acceptor" evidence="1">
    <location>
        <position position="192"/>
    </location>
</feature>
<dbReference type="EMBL" id="MEZT01000015">
    <property type="protein sequence ID" value="OGD56679.1"/>
    <property type="molecule type" value="Genomic_DNA"/>
</dbReference>
<dbReference type="GO" id="GO:0008483">
    <property type="term" value="F:transaminase activity"/>
    <property type="evidence" value="ECO:0007669"/>
    <property type="project" value="TreeGrafter"/>
</dbReference>
<reference evidence="4 5" key="1">
    <citation type="journal article" date="2016" name="Nat. Commun.">
        <title>Thousands of microbial genomes shed light on interconnected biogeochemical processes in an aquifer system.</title>
        <authorList>
            <person name="Anantharaman K."/>
            <person name="Brown C.T."/>
            <person name="Hug L.A."/>
            <person name="Sharon I."/>
            <person name="Castelle C.J."/>
            <person name="Probst A.J."/>
            <person name="Thomas B.C."/>
            <person name="Singh A."/>
            <person name="Wilkins M.J."/>
            <person name="Karaoz U."/>
            <person name="Brodie E.L."/>
            <person name="Williams K.H."/>
            <person name="Hubbard S.S."/>
            <person name="Banfield J.F."/>
        </authorList>
    </citation>
    <scope>NUCLEOTIDE SEQUENCE [LARGE SCALE GENOMIC DNA]</scope>
</reference>
<dbReference type="InterPro" id="IPR000653">
    <property type="entry name" value="DegT/StrS_aminotransferase"/>
</dbReference>
<dbReference type="Proteomes" id="UP000178764">
    <property type="component" value="Unassembled WGS sequence"/>
</dbReference>
<dbReference type="InterPro" id="IPR015422">
    <property type="entry name" value="PyrdxlP-dep_Trfase_small"/>
</dbReference>
<protein>
    <recommendedName>
        <fullName evidence="6">UDP-4-amino-4, 6-dideoxy-N-acetyl-beta-L-altrosamine transaminase</fullName>
    </recommendedName>
</protein>
<dbReference type="CDD" id="cd00616">
    <property type="entry name" value="AHBA_syn"/>
    <property type="match status" value="1"/>
</dbReference>
<dbReference type="InterPro" id="IPR015421">
    <property type="entry name" value="PyrdxlP-dep_Trfase_major"/>
</dbReference>
<feature type="modified residue" description="N6-(pyridoxal phosphate)lysine" evidence="2">
    <location>
        <position position="192"/>
    </location>
</feature>
<evidence type="ECO:0000313" key="4">
    <source>
        <dbReference type="EMBL" id="OGD56679.1"/>
    </source>
</evidence>
<evidence type="ECO:0008006" key="6">
    <source>
        <dbReference type="Google" id="ProtNLM"/>
    </source>
</evidence>